<dbReference type="NCBIfam" id="TIGR03696">
    <property type="entry name" value="Rhs_assc_core"/>
    <property type="match status" value="1"/>
</dbReference>
<name>A0A3S4PGQ8_CHRGE</name>
<dbReference type="InterPro" id="IPR022385">
    <property type="entry name" value="Rhs_assc_core"/>
</dbReference>
<feature type="signal peptide" evidence="5">
    <location>
        <begin position="1"/>
        <end position="26"/>
    </location>
</feature>
<dbReference type="InterPro" id="IPR003284">
    <property type="entry name" value="Sal_SpvB"/>
</dbReference>
<dbReference type="RefSeq" id="WP_002982855.1">
    <property type="nucleotide sequence ID" value="NZ_CP068486.1"/>
</dbReference>
<evidence type="ECO:0000256" key="3">
    <source>
        <dbReference type="ARBA" id="ARBA00022729"/>
    </source>
</evidence>
<keyword evidence="3 5" id="KW-0732">Signal</keyword>
<dbReference type="SUPFAM" id="SSF69318">
    <property type="entry name" value="Integrin alpha N-terminal domain"/>
    <property type="match status" value="1"/>
</dbReference>
<dbReference type="Pfam" id="PF13517">
    <property type="entry name" value="FG-GAP_3"/>
    <property type="match status" value="1"/>
</dbReference>
<dbReference type="PANTHER" id="PTHR32305:SF15">
    <property type="entry name" value="PROTEIN RHSA-RELATED"/>
    <property type="match status" value="1"/>
</dbReference>
<evidence type="ECO:0000313" key="6">
    <source>
        <dbReference type="EMBL" id="VEE10069.1"/>
    </source>
</evidence>
<dbReference type="GO" id="GO:0005737">
    <property type="term" value="C:cytoplasm"/>
    <property type="evidence" value="ECO:0007669"/>
    <property type="project" value="InterPro"/>
</dbReference>
<feature type="chain" id="PRO_5018666915" evidence="5">
    <location>
        <begin position="27"/>
        <end position="2116"/>
    </location>
</feature>
<dbReference type="Pfam" id="PF05593">
    <property type="entry name" value="RHS_repeat"/>
    <property type="match status" value="1"/>
</dbReference>
<gene>
    <name evidence="6" type="primary">wapA_2</name>
    <name evidence="6" type="ORF">NCTC11432_03644</name>
</gene>
<dbReference type="InterPro" id="IPR050708">
    <property type="entry name" value="T6SS_VgrG/RHS"/>
</dbReference>
<evidence type="ECO:0000313" key="7">
    <source>
        <dbReference type="Proteomes" id="UP000279227"/>
    </source>
</evidence>
<dbReference type="PANTHER" id="PTHR32305">
    <property type="match status" value="1"/>
</dbReference>
<dbReference type="OrthoDB" id="6225685at2"/>
<dbReference type="GeneID" id="93019295"/>
<dbReference type="Gene3D" id="2.180.10.10">
    <property type="entry name" value="RHS repeat-associated core"/>
    <property type="match status" value="2"/>
</dbReference>
<dbReference type="Pfam" id="PF03534">
    <property type="entry name" value="SpvB"/>
    <property type="match status" value="1"/>
</dbReference>
<keyword evidence="2" id="KW-0964">Secreted</keyword>
<keyword evidence="4" id="KW-0843">Virulence</keyword>
<dbReference type="InterPro" id="IPR013517">
    <property type="entry name" value="FG-GAP"/>
</dbReference>
<dbReference type="Proteomes" id="UP000279227">
    <property type="component" value="Chromosome"/>
</dbReference>
<proteinExistence type="predicted"/>
<dbReference type="InterPro" id="IPR031325">
    <property type="entry name" value="RHS_repeat"/>
</dbReference>
<reference evidence="6 7" key="1">
    <citation type="submission" date="2018-12" db="EMBL/GenBank/DDBJ databases">
        <authorList>
            <consortium name="Pathogen Informatics"/>
        </authorList>
    </citation>
    <scope>NUCLEOTIDE SEQUENCE [LARGE SCALE GENOMIC DNA]</scope>
    <source>
        <strain evidence="6 7">NCTC11432</strain>
    </source>
</reference>
<organism evidence="6 7">
    <name type="scientific">Chryseobacterium gleum</name>
    <name type="common">Flavobacterium gleum</name>
    <dbReference type="NCBI Taxonomy" id="250"/>
    <lineage>
        <taxon>Bacteria</taxon>
        <taxon>Pseudomonadati</taxon>
        <taxon>Bacteroidota</taxon>
        <taxon>Flavobacteriia</taxon>
        <taxon>Flavobacteriales</taxon>
        <taxon>Weeksellaceae</taxon>
        <taxon>Chryseobacterium group</taxon>
        <taxon>Chryseobacterium</taxon>
    </lineage>
</organism>
<evidence type="ECO:0000256" key="5">
    <source>
        <dbReference type="SAM" id="SignalP"/>
    </source>
</evidence>
<dbReference type="EMBL" id="LR134289">
    <property type="protein sequence ID" value="VEE10069.1"/>
    <property type="molecule type" value="Genomic_DNA"/>
</dbReference>
<evidence type="ECO:0000256" key="4">
    <source>
        <dbReference type="ARBA" id="ARBA00023026"/>
    </source>
</evidence>
<dbReference type="GO" id="GO:0005576">
    <property type="term" value="C:extracellular region"/>
    <property type="evidence" value="ECO:0007669"/>
    <property type="project" value="UniProtKB-SubCell"/>
</dbReference>
<accession>A0A3S4PGQ8</accession>
<evidence type="ECO:0000256" key="2">
    <source>
        <dbReference type="ARBA" id="ARBA00022525"/>
    </source>
</evidence>
<protein>
    <submittedName>
        <fullName evidence="6">Cell wall-associated polypeptide CWBP200</fullName>
    </submittedName>
</protein>
<evidence type="ECO:0000256" key="1">
    <source>
        <dbReference type="ARBA" id="ARBA00004613"/>
    </source>
</evidence>
<dbReference type="InterPro" id="IPR028994">
    <property type="entry name" value="Integrin_alpha_N"/>
</dbReference>
<dbReference type="KEGG" id="cgle:NCTC11432_03644"/>
<sequence>MKKTNNKKIQIFSALLLSFTSIFCFSQNFHDTKGNIEVNRVGQLEFSLPLDLPPGIKTVSPQIGLVYNSESGNGIAGYGWSISGITTISRTGKNIENEGEVKGVQMDFSDYYSFNGKRLVLKSGVYGKDGAEYVTEKYSNTKFRSIGTAAGWYGPEYWEVTFEDGSQAWYGRNPVARVPNEYNISEWKDPQGNYITYSYVQGTRTAMISSISWGGNMDLNTPHMNTIQFSYNDRELKEESYVQGLKSYQSKILSEVKVLTNNSQFKRYSIEYTGNGTNYQFVGKITEYNANNEAANPVTFGYPSMVNSSYAEYTAEPDPFNDVKLVADFNGDSYLDFLMNNGTVKLGAFNETFTTVSTGKTFAGNAKVVSTLLDEEGQVYNGNGIVEYKDSRIYGYIFRNNDFVKVFDKSLGNTVFNGQGDNLILEVGDFNGDGIPDAFLDDGAPTGFNVKGIVDLKNPATPLIGLLLDAGINESGYKDRKYLDIDGDGKVEIISVADSQYTVFEFVKYSTNTYLQKIKFSGNLLEAKDPEFPVLYGDYNGDGKLDFAIPITDYAIGKPDDWRFYMGTDKGFNPFLKQEFFTYRKFQKEMTSNYAKFVKEYFFSVTDMNKDGKSDIVQVFSYNQINMFNAGGSRDFGYVVSAKMANGSDVNGTPGFTPNWSFQSPTYSTQDLLDLTLFTPITNSIKSGNNYYNVFLYWKQFLKKIKGPTPVSELARMTSITQGGVTTNVKYLEVVPGNTITPDFYKKEKKEIYPNYAMTRVDQAYAVSQLIEEGRKQDFRYRGLVGNLQGKKLLGFQQIARSSWYADGFENTKIWSGSEIDPNLDGAPVKEWSIRTNNESNIFPADISENNTQLLSFESVQYKVDKLLNGQVVTSIPSGYQSKIVTAIVPKFTKTKDFLTGTFTQKVTTYENYYLPAKIEINTNNGYGVSTTEFDYTHNIGGTGNNYYVGRPTNKAEKIEAYGDVQSTFTTYTYDNNLLQNSQFFPGNNATQALTEEYSYDGFGNITSKKTISGLDGNSKTQKDEYDPTGRFIIKKTDNLGLETGFTYNSLGQVLTQTDPSGNTLTNIYDVWGKLLSSASSLAGTTTYQYAKDNQYNETITRNDPDGDIAKVFTNKLGQEYKTSSKAFAQGQYVSKDAQYDVLGRMIKESEPYFDGQGATQWNTFVYDDTVFPAKVKATAFTGKQTETIISGLTTTVKETSPLDYGRTTSRTLDALGNVLSSTDKGGTVQFSYNAVGQQIQAKYAEHIVTTLYDDWGNKIRVEDPSTGVYEYQYLGYMGALSRVISPKGEKRFQYNSLGQLILQNEKSTTGSETDKAINFSYNNKGRLTVKEGTSNGKKYSYTINYDPQGRTIASFQETPEAYFSHKNVVYDSKGRVSSYEKAIQTSTGTTNVSIENLYNAWNGELYQVKEKTSGKVLWELKETNAKGLLVKAKLGAAEIVNAYDSNGFLINVNHSSTVKPDILKISYSFDAIKNELKNRKSGSLTTEYFYYDDNNRLVNWIDPITGNMPSTNRNIYDVKGRILVNDQVGTIKYENADKIYQATGMTLNNEGIQNYDQDLVQTVLYNENNDPVFINGERGDVAFEYGLTGMRQRVTYGGNFNADDSGKFTRLYSEEGSFEVVKNNLTGEEKRIIYIEGSPYESNIVFLKNFDEITGSFKFLHKDYLGSILAISDEEGYVQEQRHYDAWGNFTHLQIGTSIIAVGKANIEETLEAWGTPLLIDRGYTGHEHFMEVGIIHMNGRLYDPLLRRFLNADENIQDPFNTQIYNRYGYVMNNPLIYNDPNGEFAWIVVGAIVGGYLTGVKANGSWNPVKWNWGATWGKIAMGAAVGAFTGGVGAAVGSASLAAAGAYGIQGGLLGGAIAGASGGAVAGAINGFATAVMFGEDVIEGTVMGGLSGAAIGGAAGAITGGIGQILQNAKAAQIGAPQGTILKGAPIEVGRTQWTLNNTPKTTTVGATPVKTTPIEIGDIGVSTDQYVATKIVNEQPVKVYEEGPQKIFKGNYASNEGASKTTTSLRKVGTVLESVDDVMANPNLLDGKSYGYVRSILGNSKNWVNDVMRRSTRANGWVLREMNQTGNDFTGRMIQYHPGTPRHFNGMPYWKVSSGNGTFRIPLNP</sequence>
<comment type="subcellular location">
    <subcellularLocation>
        <location evidence="1">Secreted</location>
    </subcellularLocation>
</comment>
<dbReference type="STRING" id="525257.HMPREF0204_10605"/>